<reference evidence="2 3" key="2">
    <citation type="submission" date="2024-05" db="EMBL/GenBank/DDBJ databases">
        <authorList>
            <person name="Chen Y."/>
            <person name="Shah S."/>
            <person name="Dougan E. K."/>
            <person name="Thang M."/>
            <person name="Chan C."/>
        </authorList>
    </citation>
    <scope>NUCLEOTIDE SEQUENCE [LARGE SCALE GENOMIC DNA]</scope>
</reference>
<keyword evidence="3" id="KW-1185">Reference proteome</keyword>
<evidence type="ECO:0000313" key="1">
    <source>
        <dbReference type="EMBL" id="CAI4003165.1"/>
    </source>
</evidence>
<sequence length="88" mass="10020">MSSHPISNPSIRRARDLSHRQAAAALLEKLKESEPDLEVRHVRLWDETLQMDYRLEHVRAKMAMLAGQASAEEVSSFGHLERLCAELV</sequence>
<dbReference type="AlphaFoldDB" id="A0A9P1D561"/>
<dbReference type="OrthoDB" id="26889at2759"/>
<proteinExistence type="predicted"/>
<gene>
    <name evidence="1" type="ORF">C1SCF055_LOCUS29055</name>
</gene>
<name>A0A9P1D561_9DINO</name>
<reference evidence="1" key="1">
    <citation type="submission" date="2022-10" db="EMBL/GenBank/DDBJ databases">
        <authorList>
            <person name="Chen Y."/>
            <person name="Dougan E. K."/>
            <person name="Chan C."/>
            <person name="Rhodes N."/>
            <person name="Thang M."/>
        </authorList>
    </citation>
    <scope>NUCLEOTIDE SEQUENCE</scope>
</reference>
<dbReference type="EMBL" id="CAMXCT010003223">
    <property type="protein sequence ID" value="CAI4003165.1"/>
    <property type="molecule type" value="Genomic_DNA"/>
</dbReference>
<dbReference type="EMBL" id="CAMXCT020003223">
    <property type="protein sequence ID" value="CAL1156540.1"/>
    <property type="molecule type" value="Genomic_DNA"/>
</dbReference>
<organism evidence="1">
    <name type="scientific">Cladocopium goreaui</name>
    <dbReference type="NCBI Taxonomy" id="2562237"/>
    <lineage>
        <taxon>Eukaryota</taxon>
        <taxon>Sar</taxon>
        <taxon>Alveolata</taxon>
        <taxon>Dinophyceae</taxon>
        <taxon>Suessiales</taxon>
        <taxon>Symbiodiniaceae</taxon>
        <taxon>Cladocopium</taxon>
    </lineage>
</organism>
<protein>
    <submittedName>
        <fullName evidence="1">Uncharacterized protein</fullName>
    </submittedName>
</protein>
<dbReference type="Proteomes" id="UP001152797">
    <property type="component" value="Unassembled WGS sequence"/>
</dbReference>
<accession>A0A9P1D561</accession>
<evidence type="ECO:0000313" key="3">
    <source>
        <dbReference type="Proteomes" id="UP001152797"/>
    </source>
</evidence>
<dbReference type="EMBL" id="CAMXCT030003223">
    <property type="protein sequence ID" value="CAL4790477.1"/>
    <property type="molecule type" value="Genomic_DNA"/>
</dbReference>
<evidence type="ECO:0000313" key="2">
    <source>
        <dbReference type="EMBL" id="CAL4790477.1"/>
    </source>
</evidence>
<comment type="caution">
    <text evidence="1">The sequence shown here is derived from an EMBL/GenBank/DDBJ whole genome shotgun (WGS) entry which is preliminary data.</text>
</comment>